<gene>
    <name evidence="1" type="ORF">EBB45_02170</name>
</gene>
<reference evidence="1 2" key="1">
    <citation type="journal article" date="2013" name="J. Microbiol.">
        <title>Lysinibacillus chungkukjangi sp. nov., isolated from Chungkukjang, Korean fermented soybean food.</title>
        <authorList>
            <person name="Kim S.J."/>
            <person name="Jang Y.H."/>
            <person name="Hamada M."/>
            <person name="Ahn J.H."/>
            <person name="Weon H.Y."/>
            <person name="Suzuki K."/>
            <person name="Whang K.S."/>
            <person name="Kwon S.W."/>
        </authorList>
    </citation>
    <scope>NUCLEOTIDE SEQUENCE [LARGE SCALE GENOMIC DNA]</scope>
    <source>
        <strain evidence="1 2">MCCC 1A12701</strain>
    </source>
</reference>
<dbReference type="Proteomes" id="UP000274033">
    <property type="component" value="Unassembled WGS sequence"/>
</dbReference>
<sequence length="107" mass="12252">MNKNIEGNSSYFLELDNLKLIRTIVLEETGNLGILLAEEELELVPSCSVIRVYLINLDGGQYEIVKELNAYYFKSGAEALEFTTRFEKFSAIDMILFLNNEKTLVTY</sequence>
<organism evidence="1 2">
    <name type="scientific">Lysinibacillus composti</name>
    <dbReference type="NCBI Taxonomy" id="720633"/>
    <lineage>
        <taxon>Bacteria</taxon>
        <taxon>Bacillati</taxon>
        <taxon>Bacillota</taxon>
        <taxon>Bacilli</taxon>
        <taxon>Bacillales</taxon>
        <taxon>Bacillaceae</taxon>
        <taxon>Lysinibacillus</taxon>
    </lineage>
</organism>
<dbReference type="OrthoDB" id="2453306at2"/>
<comment type="caution">
    <text evidence="1">The sequence shown here is derived from an EMBL/GenBank/DDBJ whole genome shotgun (WGS) entry which is preliminary data.</text>
</comment>
<proteinExistence type="predicted"/>
<dbReference type="EMBL" id="RRCT01000001">
    <property type="protein sequence ID" value="RQW76376.1"/>
    <property type="molecule type" value="Genomic_DNA"/>
</dbReference>
<evidence type="ECO:0000313" key="1">
    <source>
        <dbReference type="EMBL" id="RQW76376.1"/>
    </source>
</evidence>
<dbReference type="AlphaFoldDB" id="A0A3N9UWY7"/>
<protein>
    <submittedName>
        <fullName evidence="1">Uncharacterized protein</fullName>
    </submittedName>
</protein>
<evidence type="ECO:0000313" key="2">
    <source>
        <dbReference type="Proteomes" id="UP000274033"/>
    </source>
</evidence>
<name>A0A3N9UWY7_9BACI</name>
<keyword evidence="2" id="KW-1185">Reference proteome</keyword>
<dbReference type="RefSeq" id="WP_124762150.1">
    <property type="nucleotide sequence ID" value="NZ_JAFBDY010000001.1"/>
</dbReference>
<accession>A0A3N9UWY7</accession>